<keyword evidence="2" id="KW-1185">Reference proteome</keyword>
<dbReference type="Proteomes" id="UP000760480">
    <property type="component" value="Unassembled WGS sequence"/>
</dbReference>
<reference evidence="1 2" key="1">
    <citation type="submission" date="2019-03" db="EMBL/GenBank/DDBJ databases">
        <title>Metabolic reconstructions from genomes of highly enriched 'Candidatus Accumulibacter' and 'Candidatus Competibacter' bioreactor populations.</title>
        <authorList>
            <person name="Annavajhala M.K."/>
            <person name="Welles L."/>
            <person name="Abbas B."/>
            <person name="Sorokin D."/>
            <person name="Park H."/>
            <person name="Van Loosdrecht M."/>
            <person name="Chandran K."/>
        </authorList>
    </citation>
    <scope>NUCLEOTIDE SEQUENCE [LARGE SCALE GENOMIC DNA]</scope>
    <source>
        <strain evidence="1 2">SBR_G</strain>
    </source>
</reference>
<name>A0ABX1TPN0_9GAMM</name>
<evidence type="ECO:0000313" key="2">
    <source>
        <dbReference type="Proteomes" id="UP000760480"/>
    </source>
</evidence>
<gene>
    <name evidence="1" type="ORF">E4P82_16350</name>
</gene>
<sequence length="126" mass="14641">MRTASFCTYRGPGRIRIARWAPRGTPVGFAVYRPLKPTAPMLKRDRAEYEPLYQAILARLDPRQVVEDLHRLANPHEPVLLCWERPPFSETVWCHRWMVAAWLERELGLIVPEVELSPKPTDGVRN</sequence>
<accession>A0ABX1TPN0</accession>
<protein>
    <recommendedName>
        <fullName evidence="3">DUF488 domain-containing protein</fullName>
    </recommendedName>
</protein>
<proteinExistence type="predicted"/>
<comment type="caution">
    <text evidence="1">The sequence shown here is derived from an EMBL/GenBank/DDBJ whole genome shotgun (WGS) entry which is preliminary data.</text>
</comment>
<organism evidence="1 2">
    <name type="scientific">Candidatus Competibacter phosphatis</name>
    <dbReference type="NCBI Taxonomy" id="221280"/>
    <lineage>
        <taxon>Bacteria</taxon>
        <taxon>Pseudomonadati</taxon>
        <taxon>Pseudomonadota</taxon>
        <taxon>Gammaproteobacteria</taxon>
        <taxon>Candidatus Competibacteraceae</taxon>
        <taxon>Candidatus Competibacter</taxon>
    </lineage>
</organism>
<dbReference type="RefSeq" id="WP_169249870.1">
    <property type="nucleotide sequence ID" value="NZ_SPMZ01000055.1"/>
</dbReference>
<evidence type="ECO:0008006" key="3">
    <source>
        <dbReference type="Google" id="ProtNLM"/>
    </source>
</evidence>
<evidence type="ECO:0000313" key="1">
    <source>
        <dbReference type="EMBL" id="NMQ20627.1"/>
    </source>
</evidence>
<dbReference type="EMBL" id="SPMZ01000055">
    <property type="protein sequence ID" value="NMQ20627.1"/>
    <property type="molecule type" value="Genomic_DNA"/>
</dbReference>